<evidence type="ECO:0000313" key="1">
    <source>
        <dbReference type="EMBL" id="CAD1476876.1"/>
    </source>
</evidence>
<feature type="non-terminal residue" evidence="1">
    <location>
        <position position="1"/>
    </location>
</feature>
<dbReference type="EMBL" id="CAJDYZ010009624">
    <property type="protein sequence ID" value="CAD1476876.1"/>
    <property type="molecule type" value="Genomic_DNA"/>
</dbReference>
<dbReference type="Proteomes" id="UP000752696">
    <property type="component" value="Unassembled WGS sequence"/>
</dbReference>
<evidence type="ECO:0000313" key="2">
    <source>
        <dbReference type="Proteomes" id="UP000752696"/>
    </source>
</evidence>
<organism evidence="1 2">
    <name type="scientific">Heterotrigona itama</name>
    <dbReference type="NCBI Taxonomy" id="395501"/>
    <lineage>
        <taxon>Eukaryota</taxon>
        <taxon>Metazoa</taxon>
        <taxon>Ecdysozoa</taxon>
        <taxon>Arthropoda</taxon>
        <taxon>Hexapoda</taxon>
        <taxon>Insecta</taxon>
        <taxon>Pterygota</taxon>
        <taxon>Neoptera</taxon>
        <taxon>Endopterygota</taxon>
        <taxon>Hymenoptera</taxon>
        <taxon>Apocrita</taxon>
        <taxon>Aculeata</taxon>
        <taxon>Apoidea</taxon>
        <taxon>Anthophila</taxon>
        <taxon>Apidae</taxon>
        <taxon>Heterotrigona</taxon>
    </lineage>
</organism>
<proteinExistence type="predicted"/>
<dbReference type="AlphaFoldDB" id="A0A6V7HAY9"/>
<reference evidence="1" key="1">
    <citation type="submission" date="2020-07" db="EMBL/GenBank/DDBJ databases">
        <authorList>
            <person name="Nazaruddin N."/>
        </authorList>
    </citation>
    <scope>NUCLEOTIDE SEQUENCE</scope>
</reference>
<name>A0A6V7HAY9_9HYME</name>
<accession>A0A6V7HAY9</accession>
<protein>
    <submittedName>
        <fullName evidence="1">Uncharacterized protein</fullName>
    </submittedName>
</protein>
<gene>
    <name evidence="1" type="ORF">MHI_LOCUS692436</name>
</gene>
<comment type="caution">
    <text evidence="1">The sequence shown here is derived from an EMBL/GenBank/DDBJ whole genome shotgun (WGS) entry which is preliminary data.</text>
</comment>
<keyword evidence="2" id="KW-1185">Reference proteome</keyword>
<sequence length="47" mass="5589">IVMLKMSYYKTHFTISRPFVYYIVRNISDKEGNDNILPIFSGYVEEP</sequence>